<evidence type="ECO:0000313" key="4">
    <source>
        <dbReference type="Proteomes" id="UP001501337"/>
    </source>
</evidence>
<dbReference type="InterPro" id="IPR027417">
    <property type="entry name" value="P-loop_NTPase"/>
</dbReference>
<dbReference type="Gene3D" id="1.10.8.80">
    <property type="entry name" value="Magnesium chelatase subunit I, C-Terminal domain"/>
    <property type="match status" value="1"/>
</dbReference>
<dbReference type="Proteomes" id="UP001501337">
    <property type="component" value="Unassembled WGS sequence"/>
</dbReference>
<dbReference type="Gene3D" id="3.40.50.300">
    <property type="entry name" value="P-loop containing nucleotide triphosphate hydrolases"/>
    <property type="match status" value="1"/>
</dbReference>
<dbReference type="PANTHER" id="PTHR42759">
    <property type="entry name" value="MOXR FAMILY PROTEIN"/>
    <property type="match status" value="1"/>
</dbReference>
<dbReference type="InterPro" id="IPR050764">
    <property type="entry name" value="CbbQ/NirQ/NorQ/GpvN"/>
</dbReference>
<dbReference type="EMBL" id="BAABBO010000001">
    <property type="protein sequence ID" value="GAA3950445.1"/>
    <property type="molecule type" value="Genomic_DNA"/>
</dbReference>
<proteinExistence type="predicted"/>
<gene>
    <name evidence="3" type="ORF">GCM10022278_06930</name>
</gene>
<evidence type="ECO:0000259" key="2">
    <source>
        <dbReference type="Pfam" id="PF17863"/>
    </source>
</evidence>
<dbReference type="SUPFAM" id="SSF52540">
    <property type="entry name" value="P-loop containing nucleoside triphosphate hydrolases"/>
    <property type="match status" value="1"/>
</dbReference>
<dbReference type="CDD" id="cd00009">
    <property type="entry name" value="AAA"/>
    <property type="match status" value="1"/>
</dbReference>
<feature type="domain" description="ATPase AAA-3" evidence="1">
    <location>
        <begin position="43"/>
        <end position="173"/>
    </location>
</feature>
<accession>A0ABP7NP33</accession>
<dbReference type="InterPro" id="IPR041628">
    <property type="entry name" value="ChlI/MoxR_AAA_lid"/>
</dbReference>
<dbReference type="PIRSF" id="PIRSF002849">
    <property type="entry name" value="AAA_ATPase_chaperone_MoxR_prd"/>
    <property type="match status" value="1"/>
</dbReference>
<sequence length="310" mass="34128">MSLKALQTALDNLRQTQRNIETIILGKSEQITMALCCLLCKGHLLIEDIPGMGKTTLSHALANALGLSYNRIQFTSDLLPADLLGLNLFDKDSGEFVFHPGPLFAQLVLADEINRATPKAQSALLEAMEERQISIEGTTHPLPKPFFVIATQNPSDQSGTYLLPESQMDRFFMRIHLGFPPPKAERELLQGVDRRAMVQAMESTLSPETLNALQEAVERIHTSDALLDYVQRIIAFTRSGSKMGNGLSPRGAIALVRAAKAWALMHERDFALPDDVQAVLPAVVEHRLGSSSRASHHPLTEQILQQVPAL</sequence>
<dbReference type="RefSeq" id="WP_344803293.1">
    <property type="nucleotide sequence ID" value="NZ_BAABBO010000001.1"/>
</dbReference>
<dbReference type="Pfam" id="PF07726">
    <property type="entry name" value="AAA_3"/>
    <property type="match status" value="1"/>
</dbReference>
<dbReference type="InterPro" id="IPR011703">
    <property type="entry name" value="ATPase_AAA-3"/>
</dbReference>
<evidence type="ECO:0000259" key="1">
    <source>
        <dbReference type="Pfam" id="PF07726"/>
    </source>
</evidence>
<comment type="caution">
    <text evidence="3">The sequence shown here is derived from an EMBL/GenBank/DDBJ whole genome shotgun (WGS) entry which is preliminary data.</text>
</comment>
<protein>
    <submittedName>
        <fullName evidence="3">AAA family ATPase</fullName>
    </submittedName>
</protein>
<feature type="domain" description="ChlI/MoxR AAA lid" evidence="2">
    <location>
        <begin position="237"/>
        <end position="305"/>
    </location>
</feature>
<dbReference type="Pfam" id="PF17863">
    <property type="entry name" value="AAA_lid_2"/>
    <property type="match status" value="1"/>
</dbReference>
<organism evidence="3 4">
    <name type="scientific">Allohahella marinimesophila</name>
    <dbReference type="NCBI Taxonomy" id="1054972"/>
    <lineage>
        <taxon>Bacteria</taxon>
        <taxon>Pseudomonadati</taxon>
        <taxon>Pseudomonadota</taxon>
        <taxon>Gammaproteobacteria</taxon>
        <taxon>Oceanospirillales</taxon>
        <taxon>Hahellaceae</taxon>
        <taxon>Allohahella</taxon>
    </lineage>
</organism>
<evidence type="ECO:0000313" key="3">
    <source>
        <dbReference type="EMBL" id="GAA3950445.1"/>
    </source>
</evidence>
<keyword evidence="4" id="KW-1185">Reference proteome</keyword>
<name>A0ABP7NP33_9GAMM</name>
<reference evidence="4" key="1">
    <citation type="journal article" date="2019" name="Int. J. Syst. Evol. Microbiol.">
        <title>The Global Catalogue of Microorganisms (GCM) 10K type strain sequencing project: providing services to taxonomists for standard genome sequencing and annotation.</title>
        <authorList>
            <consortium name="The Broad Institute Genomics Platform"/>
            <consortium name="The Broad Institute Genome Sequencing Center for Infectious Disease"/>
            <person name="Wu L."/>
            <person name="Ma J."/>
        </authorList>
    </citation>
    <scope>NUCLEOTIDE SEQUENCE [LARGE SCALE GENOMIC DNA]</scope>
    <source>
        <strain evidence="4">JCM 17555</strain>
    </source>
</reference>
<dbReference type="PANTHER" id="PTHR42759:SF5">
    <property type="entry name" value="METHANOL DEHYDROGENASE REGULATOR"/>
    <property type="match status" value="1"/>
</dbReference>